<proteinExistence type="predicted"/>
<evidence type="ECO:0000256" key="1">
    <source>
        <dbReference type="SAM" id="MobiDB-lite"/>
    </source>
</evidence>
<keyword evidence="2" id="KW-1133">Transmembrane helix</keyword>
<gene>
    <name evidence="3" type="ORF">CTA1_934</name>
</gene>
<comment type="caution">
    <text evidence="3">The sequence shown here is derived from an EMBL/GenBank/DDBJ whole genome shotgun (WGS) entry which is preliminary data.</text>
</comment>
<dbReference type="OrthoDB" id="4843036at2759"/>
<protein>
    <recommendedName>
        <fullName evidence="5">Apple domain-containing protein</fullName>
    </recommendedName>
</protein>
<feature type="region of interest" description="Disordered" evidence="1">
    <location>
        <begin position="75"/>
        <end position="157"/>
    </location>
</feature>
<evidence type="ECO:0000256" key="2">
    <source>
        <dbReference type="SAM" id="Phobius"/>
    </source>
</evidence>
<keyword evidence="2" id="KW-0812">Transmembrane</keyword>
<keyword evidence="4" id="KW-1185">Reference proteome</keyword>
<evidence type="ECO:0008006" key="5">
    <source>
        <dbReference type="Google" id="ProtNLM"/>
    </source>
</evidence>
<evidence type="ECO:0000313" key="3">
    <source>
        <dbReference type="EMBL" id="TKW59172.1"/>
    </source>
</evidence>
<evidence type="ECO:0000313" key="4">
    <source>
        <dbReference type="Proteomes" id="UP000310108"/>
    </source>
</evidence>
<organism evidence="3 4">
    <name type="scientific">Colletotrichum tanaceti</name>
    <dbReference type="NCBI Taxonomy" id="1306861"/>
    <lineage>
        <taxon>Eukaryota</taxon>
        <taxon>Fungi</taxon>
        <taxon>Dikarya</taxon>
        <taxon>Ascomycota</taxon>
        <taxon>Pezizomycotina</taxon>
        <taxon>Sordariomycetes</taxon>
        <taxon>Hypocreomycetidae</taxon>
        <taxon>Glomerellales</taxon>
        <taxon>Glomerellaceae</taxon>
        <taxon>Colletotrichum</taxon>
        <taxon>Colletotrichum destructivum species complex</taxon>
    </lineage>
</organism>
<feature type="compositionally biased region" description="Low complexity" evidence="1">
    <location>
        <begin position="75"/>
        <end position="87"/>
    </location>
</feature>
<keyword evidence="2" id="KW-0472">Membrane</keyword>
<dbReference type="Proteomes" id="UP000310108">
    <property type="component" value="Unassembled WGS sequence"/>
</dbReference>
<dbReference type="STRING" id="1306861.A0A4U6XTE7"/>
<feature type="compositionally biased region" description="Low complexity" evidence="1">
    <location>
        <begin position="236"/>
        <end position="256"/>
    </location>
</feature>
<reference evidence="3 4" key="1">
    <citation type="journal article" date="2019" name="PLoS ONE">
        <title>Comparative genome analysis indicates high evolutionary potential of pathogenicity genes in Colletotrichum tanaceti.</title>
        <authorList>
            <person name="Lelwala R.V."/>
            <person name="Korhonen P.K."/>
            <person name="Young N.D."/>
            <person name="Scott J.B."/>
            <person name="Ades P.A."/>
            <person name="Gasser R.B."/>
            <person name="Taylor P.W.J."/>
        </authorList>
    </citation>
    <scope>NUCLEOTIDE SEQUENCE [LARGE SCALE GENOMIC DNA]</scope>
    <source>
        <strain evidence="3">BRIP57314</strain>
    </source>
</reference>
<dbReference type="EMBL" id="PJEX01000013">
    <property type="protein sequence ID" value="TKW59172.1"/>
    <property type="molecule type" value="Genomic_DNA"/>
</dbReference>
<sequence length="375" mass="40627">MYTTSTTLLRHSLISWFLDRSPAHSSHILARILGVEHPRFKASSSFLPPSRELGSLVSLPRAAMASLHPHDHFYSNGNSGYSSHSTSPEAEKMLKDPNGGPGPDSHAIPDGLEVNTGAAYSTAPQSDSYQPSDPAPQPYYDPHQHPDEQHLHHHAHTTPQTNYTETAYDNSVAHHHHPSTPEKMHHLDDGTICGLRKTTFWLLILSSLLFCALVGVAGGLGAMLASKNSEIASLQSPDAGASTSTSASPTASASAAFDLSRPAETDTPIALNKCPGSGSALTYEVPGTNLTFSKDCGTDYLYNDIAQLPARNFEECVRYCAAFNLQQQSRKGPCKGVVYIFKGEQGEDGNWCWMKYNKNTAQKGAKDYTESAWVV</sequence>
<accession>A0A4U6XTE7</accession>
<feature type="region of interest" description="Disordered" evidence="1">
    <location>
        <begin position="235"/>
        <end position="258"/>
    </location>
</feature>
<feature type="transmembrane region" description="Helical" evidence="2">
    <location>
        <begin position="200"/>
        <end position="225"/>
    </location>
</feature>
<feature type="compositionally biased region" description="Polar residues" evidence="1">
    <location>
        <begin position="118"/>
        <end position="131"/>
    </location>
</feature>
<dbReference type="AlphaFoldDB" id="A0A4U6XTE7"/>
<name>A0A4U6XTE7_9PEZI</name>